<protein>
    <submittedName>
        <fullName evidence="1">Uncharacterized protein</fullName>
    </submittedName>
</protein>
<evidence type="ECO:0000313" key="1">
    <source>
        <dbReference type="EMBL" id="CEK49016.1"/>
    </source>
</evidence>
<sequence length="56" mass="6462">MSNILQLISSYFILERTFQKYCSYLRFNIHTSTNSSASAFQAFIATDIPHLHSSLF</sequence>
<feature type="non-terminal residue" evidence="1">
    <location>
        <position position="56"/>
    </location>
</feature>
<organism evidence="1">
    <name type="scientific">Arion vulgaris</name>
    <dbReference type="NCBI Taxonomy" id="1028688"/>
    <lineage>
        <taxon>Eukaryota</taxon>
        <taxon>Metazoa</taxon>
        <taxon>Spiralia</taxon>
        <taxon>Lophotrochozoa</taxon>
        <taxon>Mollusca</taxon>
        <taxon>Gastropoda</taxon>
        <taxon>Heterobranchia</taxon>
        <taxon>Euthyneura</taxon>
        <taxon>Panpulmonata</taxon>
        <taxon>Eupulmonata</taxon>
        <taxon>Stylommatophora</taxon>
        <taxon>Helicina</taxon>
        <taxon>Arionoidea</taxon>
        <taxon>Arionidae</taxon>
        <taxon>Arion</taxon>
    </lineage>
</organism>
<proteinExistence type="predicted"/>
<name>A0A0B6XZR9_9EUPU</name>
<dbReference type="AlphaFoldDB" id="A0A0B6XZR9"/>
<reference evidence="1" key="1">
    <citation type="submission" date="2014-12" db="EMBL/GenBank/DDBJ databases">
        <title>Insight into the proteome of Arion vulgaris.</title>
        <authorList>
            <person name="Aradska J."/>
            <person name="Bulat T."/>
            <person name="Smidak R."/>
            <person name="Sarate P."/>
            <person name="Gangsoo J."/>
            <person name="Sialana F."/>
            <person name="Bilban M."/>
            <person name="Lubec G."/>
        </authorList>
    </citation>
    <scope>NUCLEOTIDE SEQUENCE</scope>
    <source>
        <tissue evidence="1">Skin</tissue>
    </source>
</reference>
<dbReference type="EMBL" id="HACG01002151">
    <property type="protein sequence ID" value="CEK49016.1"/>
    <property type="molecule type" value="Transcribed_RNA"/>
</dbReference>
<accession>A0A0B6XZR9</accession>
<gene>
    <name evidence="1" type="primary">ORF6047</name>
</gene>